<gene>
    <name evidence="2" type="ORF">A1O3_07375</name>
</gene>
<organism evidence="2 3">
    <name type="scientific">Capronia epimyces CBS 606.96</name>
    <dbReference type="NCBI Taxonomy" id="1182542"/>
    <lineage>
        <taxon>Eukaryota</taxon>
        <taxon>Fungi</taxon>
        <taxon>Dikarya</taxon>
        <taxon>Ascomycota</taxon>
        <taxon>Pezizomycotina</taxon>
        <taxon>Eurotiomycetes</taxon>
        <taxon>Chaetothyriomycetidae</taxon>
        <taxon>Chaetothyriales</taxon>
        <taxon>Herpotrichiellaceae</taxon>
        <taxon>Capronia</taxon>
    </lineage>
</organism>
<dbReference type="GeneID" id="19171475"/>
<evidence type="ECO:0000313" key="3">
    <source>
        <dbReference type="Proteomes" id="UP000019478"/>
    </source>
</evidence>
<dbReference type="RefSeq" id="XP_007735675.1">
    <property type="nucleotide sequence ID" value="XM_007737485.1"/>
</dbReference>
<feature type="transmembrane region" description="Helical" evidence="1">
    <location>
        <begin position="49"/>
        <end position="67"/>
    </location>
</feature>
<reference evidence="2 3" key="1">
    <citation type="submission" date="2013-03" db="EMBL/GenBank/DDBJ databases">
        <title>The Genome Sequence of Capronia epimyces CBS 606.96.</title>
        <authorList>
            <consortium name="The Broad Institute Genomics Platform"/>
            <person name="Cuomo C."/>
            <person name="de Hoog S."/>
            <person name="Gorbushina A."/>
            <person name="Walker B."/>
            <person name="Young S.K."/>
            <person name="Zeng Q."/>
            <person name="Gargeya S."/>
            <person name="Fitzgerald M."/>
            <person name="Haas B."/>
            <person name="Abouelleil A."/>
            <person name="Allen A.W."/>
            <person name="Alvarado L."/>
            <person name="Arachchi H.M."/>
            <person name="Berlin A.M."/>
            <person name="Chapman S.B."/>
            <person name="Gainer-Dewar J."/>
            <person name="Goldberg J."/>
            <person name="Griggs A."/>
            <person name="Gujja S."/>
            <person name="Hansen M."/>
            <person name="Howarth C."/>
            <person name="Imamovic A."/>
            <person name="Ireland A."/>
            <person name="Larimer J."/>
            <person name="McCowan C."/>
            <person name="Murphy C."/>
            <person name="Pearson M."/>
            <person name="Poon T.W."/>
            <person name="Priest M."/>
            <person name="Roberts A."/>
            <person name="Saif S."/>
            <person name="Shea T."/>
            <person name="Sisk P."/>
            <person name="Sykes S."/>
            <person name="Wortman J."/>
            <person name="Nusbaum C."/>
            <person name="Birren B."/>
        </authorList>
    </citation>
    <scope>NUCLEOTIDE SEQUENCE [LARGE SCALE GENOMIC DNA]</scope>
    <source>
        <strain evidence="2 3">CBS 606.96</strain>
    </source>
</reference>
<evidence type="ECO:0000313" key="2">
    <source>
        <dbReference type="EMBL" id="EXJ81087.1"/>
    </source>
</evidence>
<name>W9XKN1_9EURO</name>
<keyword evidence="1" id="KW-0812">Transmembrane</keyword>
<proteinExistence type="predicted"/>
<feature type="transmembrane region" description="Helical" evidence="1">
    <location>
        <begin position="87"/>
        <end position="109"/>
    </location>
</feature>
<feature type="transmembrane region" description="Helical" evidence="1">
    <location>
        <begin position="12"/>
        <end position="37"/>
    </location>
</feature>
<dbReference type="AlphaFoldDB" id="W9XKN1"/>
<keyword evidence="1" id="KW-0472">Membrane</keyword>
<keyword evidence="3" id="KW-1185">Reference proteome</keyword>
<evidence type="ECO:0000256" key="1">
    <source>
        <dbReference type="SAM" id="Phobius"/>
    </source>
</evidence>
<keyword evidence="1" id="KW-1133">Transmembrane helix</keyword>
<protein>
    <submittedName>
        <fullName evidence="2">Uncharacterized protein</fullName>
    </submittedName>
</protein>
<sequence length="124" mass="13162">MVLVAVSFVLTAFWVNVKFGLSGPALFLVSSFFACLLAQNYGPWTNNTVTIVLTPTLFFSVPGGLLAKYNGAMDLATGDVLLIELDTILVIVQASVGVWVGLGLASLLVNPFPKPRVCVCGKEL</sequence>
<dbReference type="HOGENOM" id="CLU_2003632_0_0_1"/>
<dbReference type="EMBL" id="AMGY01000006">
    <property type="protein sequence ID" value="EXJ81087.1"/>
    <property type="molecule type" value="Genomic_DNA"/>
</dbReference>
<comment type="caution">
    <text evidence="2">The sequence shown here is derived from an EMBL/GenBank/DDBJ whole genome shotgun (WGS) entry which is preliminary data.</text>
</comment>
<dbReference type="Proteomes" id="UP000019478">
    <property type="component" value="Unassembled WGS sequence"/>
</dbReference>
<accession>W9XKN1</accession>